<dbReference type="InterPro" id="IPR004179">
    <property type="entry name" value="Sec63-dom"/>
</dbReference>
<dbReference type="GO" id="GO:0006620">
    <property type="term" value="P:post-translational protein targeting to endoplasmic reticulum membrane"/>
    <property type="evidence" value="ECO:0007669"/>
    <property type="project" value="TreeGrafter"/>
</dbReference>
<dbReference type="InterPro" id="IPR014756">
    <property type="entry name" value="Ig_E-set"/>
</dbReference>
<dbReference type="SMART" id="SM00271">
    <property type="entry name" value="DnaJ"/>
    <property type="match status" value="1"/>
</dbReference>
<keyword evidence="6 10" id="KW-1133">Transmembrane helix</keyword>
<feature type="transmembrane region" description="Helical" evidence="10">
    <location>
        <begin position="12"/>
        <end position="30"/>
    </location>
</feature>
<dbReference type="Gene3D" id="1.10.287.110">
    <property type="entry name" value="DnaJ domain"/>
    <property type="match status" value="1"/>
</dbReference>
<dbReference type="Pfam" id="PF02889">
    <property type="entry name" value="Sec63"/>
    <property type="match status" value="1"/>
</dbReference>
<sequence length="668" mass="73024">MAQYNYEGGLASYFILTFLSLVLIPLTLSFKSSGGAKKAVSCKCPECTKKDERLKKSGVSSVKLGPKLLVTIALWAVFGAVAYNAANTKSDTKIYNPFEILGIKAGTSEKDIKRHYKRLSVKFHPDKVKLVANQTMETVAAHFVELTKAYKSLTDETVRQNLEQYGHPDGKQEFSVGIAIPKWVVEGKNSMIVLAFYGAIFMGILPLVVGRWWFGSRGLTKDGVHGNTASLFFKGVTEDASVDFLVSLLSRGFSTEQKAFSRKVTHTSAVEDDLNGLETEIKVLLGPRWSTVAQASLNDDDPEARRALVLLYAHLLRLPVSNDILRKEQATLILRAPTLLTSLLTMTLSRNWAASSLQLMHLHAYLAQAILPSPLIESPSTALLQYPNVKKEDTAAVRSGEVSELLSNLGDKDVASGVRAAAASSGKLDIIDAKFKVIGERIVTPNAIVNLLFRAQVVPRLKPEGKEKETELSIEEAKAAAKALDERENTFLATRHETEPLDDEATDLTKFVHAPHWPENRKPSWWVMICNQPGDKIIFGPQKFSDVPEASGSTSGLGAKGRLYKLQFQSPPQVGTYAFRAVFVSDTFVGDDLSIDLSLTVEDVSALTTEEAGAEDEISDPDEDTLAGQMAAMRGGNVKRRAEDDESDDESDTDGDESDSSDDSSDDD</sequence>
<dbReference type="InterPro" id="IPR001623">
    <property type="entry name" value="DnaJ_domain"/>
</dbReference>
<dbReference type="EMBL" id="CAJMWS010000239">
    <property type="protein sequence ID" value="CAE6384928.1"/>
    <property type="molecule type" value="Genomic_DNA"/>
</dbReference>
<evidence type="ECO:0000256" key="1">
    <source>
        <dbReference type="ARBA" id="ARBA00004477"/>
    </source>
</evidence>
<feature type="region of interest" description="Disordered" evidence="9">
    <location>
        <begin position="631"/>
        <end position="668"/>
    </location>
</feature>
<dbReference type="GO" id="GO:0031207">
    <property type="term" value="C:Sec62/Sec63 complex"/>
    <property type="evidence" value="ECO:0007669"/>
    <property type="project" value="TreeGrafter"/>
</dbReference>
<proteinExistence type="predicted"/>
<dbReference type="CDD" id="cd06257">
    <property type="entry name" value="DnaJ"/>
    <property type="match status" value="1"/>
</dbReference>
<dbReference type="Gene3D" id="1.10.3380.10">
    <property type="entry name" value="Sec63 N-terminal domain-like domain"/>
    <property type="match status" value="1"/>
</dbReference>
<feature type="transmembrane region" description="Helical" evidence="10">
    <location>
        <begin position="192"/>
        <end position="214"/>
    </location>
</feature>
<keyword evidence="5" id="KW-0653">Protein transport</keyword>
<dbReference type="SUPFAM" id="SSF158702">
    <property type="entry name" value="Sec63 N-terminal domain-like"/>
    <property type="match status" value="1"/>
</dbReference>
<evidence type="ECO:0000256" key="5">
    <source>
        <dbReference type="ARBA" id="ARBA00022927"/>
    </source>
</evidence>
<dbReference type="GO" id="GO:0008320">
    <property type="term" value="F:protein transmembrane transporter activity"/>
    <property type="evidence" value="ECO:0007669"/>
    <property type="project" value="TreeGrafter"/>
</dbReference>
<dbReference type="InterPro" id="IPR036869">
    <property type="entry name" value="J_dom_sf"/>
</dbReference>
<evidence type="ECO:0000313" key="12">
    <source>
        <dbReference type="EMBL" id="CAE6384928.1"/>
    </source>
</evidence>
<dbReference type="Pfam" id="PF00226">
    <property type="entry name" value="DnaJ"/>
    <property type="match status" value="1"/>
</dbReference>
<dbReference type="InterPro" id="IPR035892">
    <property type="entry name" value="C2_domain_sf"/>
</dbReference>
<comment type="subcellular location">
    <subcellularLocation>
        <location evidence="1">Endoplasmic reticulum membrane</location>
        <topology evidence="1">Multi-pass membrane protein</topology>
    </subcellularLocation>
</comment>
<feature type="compositionally biased region" description="Acidic residues" evidence="9">
    <location>
        <begin position="644"/>
        <end position="668"/>
    </location>
</feature>
<dbReference type="PANTHER" id="PTHR24075">
    <property type="entry name" value="SEC63 DOMAIN-CONTAINING"/>
    <property type="match status" value="1"/>
</dbReference>
<evidence type="ECO:0000256" key="3">
    <source>
        <dbReference type="ARBA" id="ARBA00022692"/>
    </source>
</evidence>
<dbReference type="SUPFAM" id="SSF81296">
    <property type="entry name" value="E set domains"/>
    <property type="match status" value="1"/>
</dbReference>
<evidence type="ECO:0000256" key="8">
    <source>
        <dbReference type="ARBA" id="ARBA00023186"/>
    </source>
</evidence>
<gene>
    <name evidence="12" type="ORF">RDB_LOCUS38197</name>
</gene>
<evidence type="ECO:0000256" key="2">
    <source>
        <dbReference type="ARBA" id="ARBA00022448"/>
    </source>
</evidence>
<evidence type="ECO:0000256" key="10">
    <source>
        <dbReference type="SAM" id="Phobius"/>
    </source>
</evidence>
<evidence type="ECO:0000256" key="9">
    <source>
        <dbReference type="SAM" id="MobiDB-lite"/>
    </source>
</evidence>
<keyword evidence="4" id="KW-0256">Endoplasmic reticulum</keyword>
<reference evidence="12" key="1">
    <citation type="submission" date="2021-01" db="EMBL/GenBank/DDBJ databases">
        <authorList>
            <person name="Kaushik A."/>
        </authorList>
    </citation>
    <scope>NUCLEOTIDE SEQUENCE</scope>
    <source>
        <strain evidence="12">AG1-1C</strain>
    </source>
</reference>
<organism evidence="12 13">
    <name type="scientific">Rhizoctonia solani</name>
    <dbReference type="NCBI Taxonomy" id="456999"/>
    <lineage>
        <taxon>Eukaryota</taxon>
        <taxon>Fungi</taxon>
        <taxon>Dikarya</taxon>
        <taxon>Basidiomycota</taxon>
        <taxon>Agaricomycotina</taxon>
        <taxon>Agaricomycetes</taxon>
        <taxon>Cantharellales</taxon>
        <taxon>Ceratobasidiaceae</taxon>
        <taxon>Rhizoctonia</taxon>
    </lineage>
</organism>
<dbReference type="PROSITE" id="PS50076">
    <property type="entry name" value="DNAJ_2"/>
    <property type="match status" value="1"/>
</dbReference>
<evidence type="ECO:0000256" key="6">
    <source>
        <dbReference type="ARBA" id="ARBA00022989"/>
    </source>
</evidence>
<dbReference type="SMART" id="SM00973">
    <property type="entry name" value="Sec63"/>
    <property type="match status" value="1"/>
</dbReference>
<dbReference type="PANTHER" id="PTHR24075:SF0">
    <property type="entry name" value="TRANSLOCATION PROTEIN SEC63 HOMOLOG"/>
    <property type="match status" value="1"/>
</dbReference>
<dbReference type="Proteomes" id="UP000663846">
    <property type="component" value="Unassembled WGS sequence"/>
</dbReference>
<evidence type="ECO:0000256" key="4">
    <source>
        <dbReference type="ARBA" id="ARBA00022824"/>
    </source>
</evidence>
<keyword evidence="8" id="KW-0143">Chaperone</keyword>
<accession>A0A8H2WLB1</accession>
<name>A0A8H2WLB1_9AGAM</name>
<keyword evidence="7 10" id="KW-0472">Membrane</keyword>
<keyword evidence="2" id="KW-0813">Transport</keyword>
<dbReference type="AlphaFoldDB" id="A0A8H2WLB1"/>
<feature type="domain" description="J" evidence="11">
    <location>
        <begin position="96"/>
        <end position="166"/>
    </location>
</feature>
<feature type="transmembrane region" description="Helical" evidence="10">
    <location>
        <begin position="68"/>
        <end position="86"/>
    </location>
</feature>
<evidence type="ECO:0000256" key="7">
    <source>
        <dbReference type="ARBA" id="ARBA00023136"/>
    </source>
</evidence>
<keyword evidence="3 10" id="KW-0812">Transmembrane</keyword>
<dbReference type="Gene3D" id="2.60.40.150">
    <property type="entry name" value="C2 domain"/>
    <property type="match status" value="1"/>
</dbReference>
<dbReference type="SUPFAM" id="SSF46565">
    <property type="entry name" value="Chaperone J-domain"/>
    <property type="match status" value="1"/>
</dbReference>
<dbReference type="GO" id="GO:0006614">
    <property type="term" value="P:SRP-dependent cotranslational protein targeting to membrane"/>
    <property type="evidence" value="ECO:0007669"/>
    <property type="project" value="TreeGrafter"/>
</dbReference>
<dbReference type="PRINTS" id="PR00625">
    <property type="entry name" value="JDOMAIN"/>
</dbReference>
<dbReference type="FunFam" id="1.10.287.110:FF:000039">
    <property type="entry name" value="Protein translocation complex component (Npl1)"/>
    <property type="match status" value="1"/>
</dbReference>
<protein>
    <recommendedName>
        <fullName evidence="11">J domain-containing protein</fullName>
    </recommendedName>
</protein>
<dbReference type="GO" id="GO:0003723">
    <property type="term" value="F:RNA binding"/>
    <property type="evidence" value="ECO:0007669"/>
    <property type="project" value="TreeGrafter"/>
</dbReference>
<evidence type="ECO:0000259" key="11">
    <source>
        <dbReference type="PROSITE" id="PS50076"/>
    </source>
</evidence>
<comment type="caution">
    <text evidence="12">The sequence shown here is derived from an EMBL/GenBank/DDBJ whole genome shotgun (WGS) entry which is preliminary data.</text>
</comment>
<evidence type="ECO:0000313" key="13">
    <source>
        <dbReference type="Proteomes" id="UP000663846"/>
    </source>
</evidence>